<evidence type="ECO:0000259" key="2">
    <source>
        <dbReference type="Pfam" id="PF09084"/>
    </source>
</evidence>
<dbReference type="OrthoDB" id="174578at2"/>
<proteinExistence type="predicted"/>
<sequence length="370" mass="38192">MPAVRSRIRSASVAGAAFALVLAAGGCGGAGSGGGTPVTLVVPDKSLTATTASYTSVPIQAGYFDDEKLDVTVQPVDNALSAVQAVATGQAFMTYASTGAAAAAAAKDDGLAVIGLTNGNMFRVVVPEDSAIKEPADLAGKTVGANSLASATALNAKAVVGEAGLAPESDVEYLPVGYGAQAADAMRSGDIDAYSGYDGPNVVIADLLDGEFRDIPSPINDITGTSALVVAKESIENRPDDVAGLARAFFKSMVFAEENPEAAIEMHWAEFPQSKSAEMSDEEALKQSVRIVSARLKATGGEGPDGRFGVQEAADMDETMELFARYKIIPSKVDLADDGILDYSLADSYNKFDADAVREEAASWKQDQGD</sequence>
<dbReference type="Pfam" id="PF09084">
    <property type="entry name" value="NMT1"/>
    <property type="match status" value="1"/>
</dbReference>
<protein>
    <submittedName>
        <fullName evidence="3">NitT/TauT family transport system substrate-binding protein</fullName>
    </submittedName>
</protein>
<evidence type="ECO:0000256" key="1">
    <source>
        <dbReference type="SAM" id="SignalP"/>
    </source>
</evidence>
<comment type="caution">
    <text evidence="3">The sequence shown here is derived from an EMBL/GenBank/DDBJ whole genome shotgun (WGS) entry which is preliminary data.</text>
</comment>
<dbReference type="PANTHER" id="PTHR30024">
    <property type="entry name" value="ALIPHATIC SULFONATES-BINDING PROTEIN-RELATED"/>
    <property type="match status" value="1"/>
</dbReference>
<evidence type="ECO:0000313" key="3">
    <source>
        <dbReference type="EMBL" id="PSK97695.1"/>
    </source>
</evidence>
<keyword evidence="1" id="KW-0732">Signal</keyword>
<evidence type="ECO:0000313" key="4">
    <source>
        <dbReference type="Proteomes" id="UP000240542"/>
    </source>
</evidence>
<dbReference type="PROSITE" id="PS51257">
    <property type="entry name" value="PROKAR_LIPOPROTEIN"/>
    <property type="match status" value="1"/>
</dbReference>
<reference evidence="3 4" key="1">
    <citation type="submission" date="2018-03" db="EMBL/GenBank/DDBJ databases">
        <title>Genomic Encyclopedia of Archaeal and Bacterial Type Strains, Phase II (KMG-II): from individual species to whole genera.</title>
        <authorList>
            <person name="Goeker M."/>
        </authorList>
    </citation>
    <scope>NUCLEOTIDE SEQUENCE [LARGE SCALE GENOMIC DNA]</scope>
    <source>
        <strain evidence="3 4">DSM 45312</strain>
    </source>
</reference>
<dbReference type="AlphaFoldDB" id="A0A2P8DKE3"/>
<feature type="signal peptide" evidence="1">
    <location>
        <begin position="1"/>
        <end position="19"/>
    </location>
</feature>
<dbReference type="RefSeq" id="WP_106583040.1">
    <property type="nucleotide sequence ID" value="NZ_PYGA01000007.1"/>
</dbReference>
<feature type="domain" description="SsuA/THI5-like" evidence="2">
    <location>
        <begin position="60"/>
        <end position="263"/>
    </location>
</feature>
<dbReference type="EMBL" id="PYGA01000007">
    <property type="protein sequence ID" value="PSK97695.1"/>
    <property type="molecule type" value="Genomic_DNA"/>
</dbReference>
<gene>
    <name evidence="3" type="ORF">CLV63_10788</name>
</gene>
<dbReference type="SUPFAM" id="SSF53850">
    <property type="entry name" value="Periplasmic binding protein-like II"/>
    <property type="match status" value="1"/>
</dbReference>
<dbReference type="Gene3D" id="3.40.190.10">
    <property type="entry name" value="Periplasmic binding protein-like II"/>
    <property type="match status" value="2"/>
</dbReference>
<dbReference type="Proteomes" id="UP000240542">
    <property type="component" value="Unassembled WGS sequence"/>
</dbReference>
<name>A0A2P8DKE3_9ACTN</name>
<dbReference type="InterPro" id="IPR015168">
    <property type="entry name" value="SsuA/THI5"/>
</dbReference>
<keyword evidence="4" id="KW-1185">Reference proteome</keyword>
<organism evidence="3 4">
    <name type="scientific">Murinocardiopsis flavida</name>
    <dbReference type="NCBI Taxonomy" id="645275"/>
    <lineage>
        <taxon>Bacteria</taxon>
        <taxon>Bacillati</taxon>
        <taxon>Actinomycetota</taxon>
        <taxon>Actinomycetes</taxon>
        <taxon>Streptosporangiales</taxon>
        <taxon>Nocardiopsidaceae</taxon>
        <taxon>Murinocardiopsis</taxon>
    </lineage>
</organism>
<feature type="chain" id="PRO_5039674407" evidence="1">
    <location>
        <begin position="20"/>
        <end position="370"/>
    </location>
</feature>
<accession>A0A2P8DKE3</accession>